<dbReference type="GO" id="GO:0060170">
    <property type="term" value="C:ciliary membrane"/>
    <property type="evidence" value="ECO:0007669"/>
    <property type="project" value="TreeGrafter"/>
</dbReference>
<keyword evidence="2 3" id="KW-0342">GTP-binding</keyword>
<dbReference type="InterPro" id="IPR027417">
    <property type="entry name" value="P-loop_NTPase"/>
</dbReference>
<feature type="binding site" evidence="4">
    <location>
        <position position="64"/>
    </location>
    <ligand>
        <name>Mg(2+)</name>
        <dbReference type="ChEBI" id="CHEBI:18420"/>
    </ligand>
</feature>
<dbReference type="PANTHER" id="PTHR46090">
    <property type="entry name" value="ADP-RIBOSYLATION FACTOR-LIKE PROTEIN 13B"/>
    <property type="match status" value="1"/>
</dbReference>
<dbReference type="GO" id="GO:0005525">
    <property type="term" value="F:GTP binding"/>
    <property type="evidence" value="ECO:0007669"/>
    <property type="project" value="UniProtKB-KW"/>
</dbReference>
<sequence>FTHAMFLCTTWRRIAYKHELAVMYCDKVKMGNCLRFLMNKFSQRGSNRNNIVLMMTGLDNAGKTTVLNRLNNEFDPNVMPTMGFRVLSLGHKSYVIKVYDIGGATQIRAIWKRYYHDIHGLIYVVDASDISRLTENKIIFGELITNEHIAGKPILLLANKQDRPGAIDELDVVENLDVEHVANAMKCPTRVELCSATLPADPKVSSTMGIIEGYKWLLDTISKNYSIIDNRVKMSQSPPPVNNHPRPSIISMTPSRASIRSNPFKPISQLVGNSQNNSMNHSNHIEKPTTKLKKFLTKNKTAPMPPTQAMSRSEDFLNHMESETVEPFFVDESNDQVALVTLDPLALMTHQMRRPELQRPFTAPAATNGISTFLQNIPGQVPQ</sequence>
<accession>A0A0C9R0A7</accession>
<evidence type="ECO:0000256" key="2">
    <source>
        <dbReference type="ARBA" id="ARBA00023134"/>
    </source>
</evidence>
<dbReference type="PROSITE" id="PS51417">
    <property type="entry name" value="ARF"/>
    <property type="match status" value="1"/>
</dbReference>
<dbReference type="SMART" id="SM00178">
    <property type="entry name" value="SAR"/>
    <property type="match status" value="1"/>
</dbReference>
<dbReference type="InterPro" id="IPR006689">
    <property type="entry name" value="Small_GTPase_ARF/SAR"/>
</dbReference>
<dbReference type="PRINTS" id="PR00328">
    <property type="entry name" value="SAR1GTPBP"/>
</dbReference>
<keyword evidence="4" id="KW-0479">Metal-binding</keyword>
<dbReference type="GO" id="GO:0097500">
    <property type="term" value="P:receptor localization to non-motile cilium"/>
    <property type="evidence" value="ECO:0007669"/>
    <property type="project" value="TreeGrafter"/>
</dbReference>
<evidence type="ECO:0000256" key="1">
    <source>
        <dbReference type="ARBA" id="ARBA00022741"/>
    </source>
</evidence>
<organism evidence="5">
    <name type="scientific">Fopius arisanus</name>
    <dbReference type="NCBI Taxonomy" id="64838"/>
    <lineage>
        <taxon>Eukaryota</taxon>
        <taxon>Metazoa</taxon>
        <taxon>Ecdysozoa</taxon>
        <taxon>Arthropoda</taxon>
        <taxon>Hexapoda</taxon>
        <taxon>Insecta</taxon>
        <taxon>Pterygota</taxon>
        <taxon>Neoptera</taxon>
        <taxon>Endopterygota</taxon>
        <taxon>Hymenoptera</taxon>
        <taxon>Apocrita</taxon>
        <taxon>Ichneumonoidea</taxon>
        <taxon>Braconidae</taxon>
        <taxon>Opiinae</taxon>
        <taxon>Fopius</taxon>
    </lineage>
</organism>
<dbReference type="AlphaFoldDB" id="A0A0C9R0A7"/>
<keyword evidence="4" id="KW-0460">Magnesium</keyword>
<dbReference type="InterPro" id="IPR051995">
    <property type="entry name" value="Ciliary_GTPase"/>
</dbReference>
<evidence type="ECO:0000256" key="4">
    <source>
        <dbReference type="PIRSR" id="PIRSR606689-2"/>
    </source>
</evidence>
<dbReference type="GO" id="GO:0051649">
    <property type="term" value="P:establishment of localization in cell"/>
    <property type="evidence" value="ECO:0007669"/>
    <property type="project" value="UniProtKB-ARBA"/>
</dbReference>
<dbReference type="SUPFAM" id="SSF52540">
    <property type="entry name" value="P-loop containing nucleoside triphosphate hydrolases"/>
    <property type="match status" value="1"/>
</dbReference>
<proteinExistence type="predicted"/>
<dbReference type="PANTHER" id="PTHR46090:SF2">
    <property type="entry name" value="ADP-RIBOSYLATION FACTOR-LIKE PROTEIN 13B"/>
    <property type="match status" value="1"/>
</dbReference>
<gene>
    <name evidence="5" type="primary">Arl13b</name>
    <name evidence="5" type="ORF">g.10595</name>
</gene>
<dbReference type="GO" id="GO:0003924">
    <property type="term" value="F:GTPase activity"/>
    <property type="evidence" value="ECO:0007669"/>
    <property type="project" value="InterPro"/>
</dbReference>
<feature type="binding site" evidence="3">
    <location>
        <begin position="159"/>
        <end position="162"/>
    </location>
    <ligand>
        <name>GTP</name>
        <dbReference type="ChEBI" id="CHEBI:37565"/>
    </ligand>
</feature>
<dbReference type="GO" id="GO:0016192">
    <property type="term" value="P:vesicle-mediated transport"/>
    <property type="evidence" value="ECO:0007669"/>
    <property type="project" value="UniProtKB-ARBA"/>
</dbReference>
<dbReference type="NCBIfam" id="TIGR00231">
    <property type="entry name" value="small_GTP"/>
    <property type="match status" value="1"/>
</dbReference>
<dbReference type="GO" id="GO:0048731">
    <property type="term" value="P:system development"/>
    <property type="evidence" value="ECO:0007669"/>
    <property type="project" value="UniProtKB-ARBA"/>
</dbReference>
<feature type="binding site" evidence="3">
    <location>
        <position position="103"/>
    </location>
    <ligand>
        <name>GTP</name>
        <dbReference type="ChEBI" id="CHEBI:37565"/>
    </ligand>
</feature>
<evidence type="ECO:0000313" key="5">
    <source>
        <dbReference type="EMBL" id="JAG71182.1"/>
    </source>
</evidence>
<name>A0A0C9R0A7_9HYME</name>
<dbReference type="GO" id="GO:0097730">
    <property type="term" value="C:non-motile cilium"/>
    <property type="evidence" value="ECO:0007669"/>
    <property type="project" value="TreeGrafter"/>
</dbReference>
<dbReference type="InterPro" id="IPR005225">
    <property type="entry name" value="Small_GTP-bd"/>
</dbReference>
<dbReference type="GO" id="GO:1905515">
    <property type="term" value="P:non-motile cilium assembly"/>
    <property type="evidence" value="ECO:0007669"/>
    <property type="project" value="TreeGrafter"/>
</dbReference>
<dbReference type="GO" id="GO:0046872">
    <property type="term" value="F:metal ion binding"/>
    <property type="evidence" value="ECO:0007669"/>
    <property type="project" value="UniProtKB-KW"/>
</dbReference>
<feature type="binding site" evidence="3">
    <location>
        <begin position="57"/>
        <end position="64"/>
    </location>
    <ligand>
        <name>GTP</name>
        <dbReference type="ChEBI" id="CHEBI:37565"/>
    </ligand>
</feature>
<protein>
    <submittedName>
        <fullName evidence="5">Arl13b protein</fullName>
    </submittedName>
</protein>
<dbReference type="Pfam" id="PF00025">
    <property type="entry name" value="Arf"/>
    <property type="match status" value="1"/>
</dbReference>
<feature type="non-terminal residue" evidence="5">
    <location>
        <position position="1"/>
    </location>
</feature>
<dbReference type="EMBL" id="GBYB01001415">
    <property type="protein sequence ID" value="JAG71182.1"/>
    <property type="molecule type" value="Transcribed_RNA"/>
</dbReference>
<keyword evidence="1 3" id="KW-0547">Nucleotide-binding</keyword>
<feature type="binding site" evidence="4">
    <location>
        <position position="81"/>
    </location>
    <ligand>
        <name>Mg(2+)</name>
        <dbReference type="ChEBI" id="CHEBI:18420"/>
    </ligand>
</feature>
<dbReference type="Gene3D" id="3.40.50.300">
    <property type="entry name" value="P-loop containing nucleotide triphosphate hydrolases"/>
    <property type="match status" value="1"/>
</dbReference>
<evidence type="ECO:0000256" key="3">
    <source>
        <dbReference type="PIRSR" id="PIRSR606689-1"/>
    </source>
</evidence>
<dbReference type="SMART" id="SM00177">
    <property type="entry name" value="ARF"/>
    <property type="match status" value="1"/>
</dbReference>
<reference evidence="5" key="1">
    <citation type="submission" date="2015-01" db="EMBL/GenBank/DDBJ databases">
        <title>Transcriptome Assembly of Fopius arisanus.</title>
        <authorList>
            <person name="Geib S."/>
        </authorList>
    </citation>
    <scope>NUCLEOTIDE SEQUENCE</scope>
</reference>